<dbReference type="InterPro" id="IPR024064">
    <property type="entry name" value="FdhE-like_sf"/>
</dbReference>
<dbReference type="AlphaFoldDB" id="A0A8J3F4R6"/>
<keyword evidence="1 2" id="KW-0963">Cytoplasm</keyword>
<dbReference type="RefSeq" id="WP_188379897.1">
    <property type="nucleotide sequence ID" value="NZ_BMDI01000001.1"/>
</dbReference>
<evidence type="ECO:0000256" key="2">
    <source>
        <dbReference type="HAMAP-Rule" id="MF_00611"/>
    </source>
</evidence>
<dbReference type="PANTHER" id="PTHR37689:SF1">
    <property type="entry name" value="PROTEIN FDHE"/>
    <property type="match status" value="1"/>
</dbReference>
<dbReference type="Pfam" id="PF24859">
    <property type="entry name" value="FdhE_central"/>
    <property type="match status" value="1"/>
</dbReference>
<gene>
    <name evidence="2 6" type="primary">fdhE</name>
    <name evidence="6" type="ORF">GCM10008066_07080</name>
</gene>
<feature type="domain" description="FdhE N-terminal" evidence="3">
    <location>
        <begin position="24"/>
        <end position="182"/>
    </location>
</feature>
<organism evidence="6 7">
    <name type="scientific">Oxalicibacterium faecigallinarum</name>
    <dbReference type="NCBI Taxonomy" id="573741"/>
    <lineage>
        <taxon>Bacteria</taxon>
        <taxon>Pseudomonadati</taxon>
        <taxon>Pseudomonadota</taxon>
        <taxon>Betaproteobacteria</taxon>
        <taxon>Burkholderiales</taxon>
        <taxon>Oxalobacteraceae</taxon>
        <taxon>Oxalicibacterium</taxon>
    </lineage>
</organism>
<dbReference type="InterPro" id="IPR056796">
    <property type="entry name" value="FdhE_C"/>
</dbReference>
<dbReference type="HAMAP" id="MF_00611">
    <property type="entry name" value="FdeH"/>
    <property type="match status" value="1"/>
</dbReference>
<dbReference type="Pfam" id="PF04216">
    <property type="entry name" value="FdhE_N"/>
    <property type="match status" value="1"/>
</dbReference>
<reference evidence="7" key="1">
    <citation type="journal article" date="2019" name="Int. J. Syst. Evol. Microbiol.">
        <title>The Global Catalogue of Microorganisms (GCM) 10K type strain sequencing project: providing services to taxonomists for standard genome sequencing and annotation.</title>
        <authorList>
            <consortium name="The Broad Institute Genomics Platform"/>
            <consortium name="The Broad Institute Genome Sequencing Center for Infectious Disease"/>
            <person name="Wu L."/>
            <person name="Ma J."/>
        </authorList>
    </citation>
    <scope>NUCLEOTIDE SEQUENCE [LARGE SCALE GENOMIC DNA]</scope>
    <source>
        <strain evidence="7">CCM 2767</strain>
    </source>
</reference>
<comment type="similarity">
    <text evidence="2">Belongs to the FdhE family.</text>
</comment>
<dbReference type="NCBIfam" id="TIGR01562">
    <property type="entry name" value="FdhE"/>
    <property type="match status" value="1"/>
</dbReference>
<dbReference type="SUPFAM" id="SSF144020">
    <property type="entry name" value="FdhE-like"/>
    <property type="match status" value="1"/>
</dbReference>
<protein>
    <recommendedName>
        <fullName evidence="2">Protein FdhE homolog</fullName>
    </recommendedName>
</protein>
<evidence type="ECO:0000259" key="4">
    <source>
        <dbReference type="Pfam" id="PF24859"/>
    </source>
</evidence>
<evidence type="ECO:0000259" key="3">
    <source>
        <dbReference type="Pfam" id="PF04216"/>
    </source>
</evidence>
<dbReference type="CDD" id="cd16341">
    <property type="entry name" value="FdhE"/>
    <property type="match status" value="1"/>
</dbReference>
<dbReference type="GO" id="GO:0005829">
    <property type="term" value="C:cytosol"/>
    <property type="evidence" value="ECO:0007669"/>
    <property type="project" value="TreeGrafter"/>
</dbReference>
<dbReference type="EMBL" id="BMDI01000001">
    <property type="protein sequence ID" value="GGI17061.1"/>
    <property type="molecule type" value="Genomic_DNA"/>
</dbReference>
<accession>A0A8J3F4R6</accession>
<dbReference type="InterPro" id="IPR056797">
    <property type="entry name" value="FdhE_central"/>
</dbReference>
<evidence type="ECO:0000313" key="6">
    <source>
        <dbReference type="EMBL" id="GGI17061.1"/>
    </source>
</evidence>
<name>A0A8J3F4R6_9BURK</name>
<dbReference type="GO" id="GO:0051604">
    <property type="term" value="P:protein maturation"/>
    <property type="evidence" value="ECO:0007669"/>
    <property type="project" value="TreeGrafter"/>
</dbReference>
<dbReference type="InterPro" id="IPR006452">
    <property type="entry name" value="Formate_DH_accessory"/>
</dbReference>
<evidence type="ECO:0000256" key="1">
    <source>
        <dbReference type="ARBA" id="ARBA00022490"/>
    </source>
</evidence>
<keyword evidence="7" id="KW-1185">Reference proteome</keyword>
<dbReference type="Gene3D" id="3.90.1670.10">
    <property type="entry name" value="FdhE-like domain"/>
    <property type="match status" value="1"/>
</dbReference>
<dbReference type="Pfam" id="PF24860">
    <property type="entry name" value="FdhE_C"/>
    <property type="match status" value="1"/>
</dbReference>
<sequence length="337" mass="36820">MTISQASRLLSPEEIAVRAGHQVEFLRLPQAFDLFSSREARLRQVAHDHAMRDFLLFAADIAHAQHVALQSFPTVSLPDTAALEAAAMAGKPALPAPLWPRDPQWIAVLRKMLEGMLPAMQTQEAAGTVIRNVLQLTDQEIEQQADRLLNNIMFGLDMAAAPLIAAGLQVYWVHMVTAVQKAHGADRTAPFGRTDDATRCPCCGSLPTASISRIDADGTYRYVHCSLCSAQWHVVRIKCTHCEGTKGIHYQSLQAEEVSSAAAKKEAIEAETCDECGHYLKIVRMERNQVVEPVADDLASLTLDLLVSEAGFQRHGINLMLLFGDPEAPETDPGGGH</sequence>
<comment type="subcellular location">
    <subcellularLocation>
        <location evidence="2">Cytoplasm</location>
    </subcellularLocation>
</comment>
<feature type="domain" description="FdhE central" evidence="4">
    <location>
        <begin position="200"/>
        <end position="236"/>
    </location>
</feature>
<dbReference type="PIRSF" id="PIRSF018296">
    <property type="entry name" value="Format_dh_formtn"/>
    <property type="match status" value="1"/>
</dbReference>
<dbReference type="InterPro" id="IPR056774">
    <property type="entry name" value="FdhE_N"/>
</dbReference>
<evidence type="ECO:0000313" key="7">
    <source>
        <dbReference type="Proteomes" id="UP000642180"/>
    </source>
</evidence>
<evidence type="ECO:0000259" key="5">
    <source>
        <dbReference type="Pfam" id="PF24860"/>
    </source>
</evidence>
<dbReference type="GO" id="GO:0008199">
    <property type="term" value="F:ferric iron binding"/>
    <property type="evidence" value="ECO:0007669"/>
    <property type="project" value="TreeGrafter"/>
</dbReference>
<feature type="domain" description="FdhE C-terminal" evidence="5">
    <location>
        <begin position="237"/>
        <end position="321"/>
    </location>
</feature>
<proteinExistence type="inferred from homology"/>
<comment type="function">
    <text evidence="2">Necessary for formate dehydrogenase activity.</text>
</comment>
<dbReference type="PANTHER" id="PTHR37689">
    <property type="entry name" value="PROTEIN FDHE"/>
    <property type="match status" value="1"/>
</dbReference>
<dbReference type="Proteomes" id="UP000642180">
    <property type="component" value="Unassembled WGS sequence"/>
</dbReference>
<comment type="caution">
    <text evidence="6">The sequence shown here is derived from an EMBL/GenBank/DDBJ whole genome shotgun (WGS) entry which is preliminary data.</text>
</comment>